<dbReference type="AlphaFoldDB" id="A0A8T3YMN5"/>
<accession>A0A8T3YMN5</accession>
<dbReference type="SUPFAM" id="SSF81301">
    <property type="entry name" value="Nucleotidyltransferase"/>
    <property type="match status" value="1"/>
</dbReference>
<proteinExistence type="predicted"/>
<dbReference type="InterPro" id="IPR052548">
    <property type="entry name" value="Type_VII_TA_antitoxin"/>
</dbReference>
<gene>
    <name evidence="2" type="ORF">HY544_05760</name>
</gene>
<dbReference type="InterPro" id="IPR041633">
    <property type="entry name" value="Polbeta"/>
</dbReference>
<dbReference type="Gene3D" id="1.10.10.10">
    <property type="entry name" value="Winged helix-like DNA-binding domain superfamily/Winged helix DNA-binding domain"/>
    <property type="match status" value="1"/>
</dbReference>
<dbReference type="InterPro" id="IPR043519">
    <property type="entry name" value="NT_sf"/>
</dbReference>
<name>A0A8T3YMN5_9ARCH</name>
<dbReference type="Gene3D" id="3.30.460.10">
    <property type="entry name" value="Beta Polymerase, domain 2"/>
    <property type="match status" value="1"/>
</dbReference>
<dbReference type="Proteomes" id="UP000732298">
    <property type="component" value="Unassembled WGS sequence"/>
</dbReference>
<dbReference type="InterPro" id="IPR011991">
    <property type="entry name" value="ArsR-like_HTH"/>
</dbReference>
<dbReference type="InterPro" id="IPR036390">
    <property type="entry name" value="WH_DNA-bd_sf"/>
</dbReference>
<organism evidence="2 3">
    <name type="scientific">Candidatus Iainarchaeum sp</name>
    <dbReference type="NCBI Taxonomy" id="3101447"/>
    <lineage>
        <taxon>Archaea</taxon>
        <taxon>Candidatus Iainarchaeota</taxon>
        <taxon>Candidatus Iainarchaeia</taxon>
        <taxon>Candidatus Iainarchaeales</taxon>
        <taxon>Candidatus Iainarchaeaceae</taxon>
        <taxon>Candidatus Iainarchaeum</taxon>
    </lineage>
</organism>
<dbReference type="SUPFAM" id="SSF46785">
    <property type="entry name" value="Winged helix' DNA-binding domain"/>
    <property type="match status" value="1"/>
</dbReference>
<dbReference type="CDD" id="cd00090">
    <property type="entry name" value="HTH_ARSR"/>
    <property type="match status" value="1"/>
</dbReference>
<protein>
    <submittedName>
        <fullName evidence="2">Winged helix-turn-helix transcriptional regulator</fullName>
    </submittedName>
</protein>
<comment type="caution">
    <text evidence="2">The sequence shown here is derived from an EMBL/GenBank/DDBJ whole genome shotgun (WGS) entry which is preliminary data.</text>
</comment>
<dbReference type="PANTHER" id="PTHR33933">
    <property type="entry name" value="NUCLEOTIDYLTRANSFERASE"/>
    <property type="match status" value="1"/>
</dbReference>
<sequence length="203" mass="23271">MMQTLVDSKSKTRLLEKLFERPDASFSVSGLGRLADLSKASVSNIVSEWEEAGLVLSTREGRNKMVYINTKFYLLPELKRIFKKTKDFQKPLLEELMKMPSLKNKEVKATVVFGSRTREDFTHYSDFDVLVVVDDKNSNVSEKIMEESVKASGKTGIRFSPVIMGKKDFKDRWKEKDKFLQNILAEGKTLKGGKWIEYAQASR</sequence>
<dbReference type="Pfam" id="PF18765">
    <property type="entry name" value="Polbeta"/>
    <property type="match status" value="1"/>
</dbReference>
<reference evidence="2" key="1">
    <citation type="submission" date="2020-07" db="EMBL/GenBank/DDBJ databases">
        <title>Huge and variable diversity of episymbiotic CPR bacteria and DPANN archaea in groundwater ecosystems.</title>
        <authorList>
            <person name="He C.Y."/>
            <person name="Keren R."/>
            <person name="Whittaker M."/>
            <person name="Farag I.F."/>
            <person name="Doudna J."/>
            <person name="Cate J.H.D."/>
            <person name="Banfield J.F."/>
        </authorList>
    </citation>
    <scope>NUCLEOTIDE SEQUENCE</scope>
    <source>
        <strain evidence="2">NC_groundwater_1296_Ag_S-0.2um_52_80</strain>
    </source>
</reference>
<evidence type="ECO:0000259" key="1">
    <source>
        <dbReference type="Pfam" id="PF18765"/>
    </source>
</evidence>
<feature type="domain" description="Polymerase beta nucleotidyltransferase" evidence="1">
    <location>
        <begin position="103"/>
        <end position="190"/>
    </location>
</feature>
<evidence type="ECO:0000313" key="3">
    <source>
        <dbReference type="Proteomes" id="UP000732298"/>
    </source>
</evidence>
<dbReference type="InterPro" id="IPR036388">
    <property type="entry name" value="WH-like_DNA-bd_sf"/>
</dbReference>
<dbReference type="PANTHER" id="PTHR33933:SF1">
    <property type="entry name" value="PROTEIN ADENYLYLTRANSFERASE MNTA-RELATED"/>
    <property type="match status" value="1"/>
</dbReference>
<dbReference type="EMBL" id="JACQPB010000056">
    <property type="protein sequence ID" value="MBI4210977.1"/>
    <property type="molecule type" value="Genomic_DNA"/>
</dbReference>
<evidence type="ECO:0000313" key="2">
    <source>
        <dbReference type="EMBL" id="MBI4210977.1"/>
    </source>
</evidence>